<feature type="region of interest" description="Disordered" evidence="1">
    <location>
        <begin position="87"/>
        <end position="115"/>
    </location>
</feature>
<gene>
    <name evidence="2" type="ORF">D9Q98_002080</name>
</gene>
<dbReference type="EMBL" id="SIDB01000002">
    <property type="protein sequence ID" value="KAI3436023.1"/>
    <property type="molecule type" value="Genomic_DNA"/>
</dbReference>
<dbReference type="PANTHER" id="PTHR35750">
    <property type="entry name" value="PHOSPHOLIPID HYDROPEROXIDE GLUTATHIONE PEROXIDASE"/>
    <property type="match status" value="1"/>
</dbReference>
<proteinExistence type="predicted"/>
<feature type="region of interest" description="Disordered" evidence="1">
    <location>
        <begin position="1"/>
        <end position="62"/>
    </location>
</feature>
<protein>
    <submittedName>
        <fullName evidence="2">Uncharacterized protein</fullName>
    </submittedName>
</protein>
<reference evidence="2" key="1">
    <citation type="journal article" date="2019" name="Plant J.">
        <title>Chlorella vulgaris genome assembly and annotation reveals the molecular basis for metabolic acclimation to high light conditions.</title>
        <authorList>
            <person name="Cecchin M."/>
            <person name="Marcolungo L."/>
            <person name="Rossato M."/>
            <person name="Girolomoni L."/>
            <person name="Cosentino E."/>
            <person name="Cuine S."/>
            <person name="Li-Beisson Y."/>
            <person name="Delledonne M."/>
            <person name="Ballottari M."/>
        </authorList>
    </citation>
    <scope>NUCLEOTIDE SEQUENCE</scope>
    <source>
        <strain evidence="2">211/11P</strain>
    </source>
</reference>
<evidence type="ECO:0000313" key="3">
    <source>
        <dbReference type="Proteomes" id="UP001055712"/>
    </source>
</evidence>
<feature type="compositionally biased region" description="Basic residues" evidence="1">
    <location>
        <begin position="99"/>
        <end position="111"/>
    </location>
</feature>
<sequence length="146" mass="15672">MDFLKKWWRGGKNEDEPASPSKGATGTGQQHHHRAARRATAAAAAAAPPPQGVLAEASNGEGGVQGLDWFRNAMLRDSDGDCAHCFLEEPSKQQPKQQQRGKQHARSRPAKQQKCAALQTCSQKARAAGPSDLILEAGNVFVVPHD</sequence>
<name>A0A9D4TVQ0_CHLVU</name>
<evidence type="ECO:0000256" key="1">
    <source>
        <dbReference type="SAM" id="MobiDB-lite"/>
    </source>
</evidence>
<dbReference type="PANTHER" id="PTHR35750:SF1">
    <property type="entry name" value="PHOSPHOLIPID HYDROPEROXIDE GLUTATHIONE PEROXIDASE"/>
    <property type="match status" value="1"/>
</dbReference>
<dbReference type="OrthoDB" id="550279at2759"/>
<dbReference type="Proteomes" id="UP001055712">
    <property type="component" value="Unassembled WGS sequence"/>
</dbReference>
<dbReference type="AlphaFoldDB" id="A0A9D4TVQ0"/>
<reference evidence="2" key="2">
    <citation type="submission" date="2020-11" db="EMBL/GenBank/DDBJ databases">
        <authorList>
            <person name="Cecchin M."/>
            <person name="Marcolungo L."/>
            <person name="Rossato M."/>
            <person name="Girolomoni L."/>
            <person name="Cosentino E."/>
            <person name="Cuine S."/>
            <person name="Li-Beisson Y."/>
            <person name="Delledonne M."/>
            <person name="Ballottari M."/>
        </authorList>
    </citation>
    <scope>NUCLEOTIDE SEQUENCE</scope>
    <source>
        <strain evidence="2">211/11P</strain>
        <tissue evidence="2">Whole cell</tissue>
    </source>
</reference>
<accession>A0A9D4TVQ0</accession>
<comment type="caution">
    <text evidence="2">The sequence shown here is derived from an EMBL/GenBank/DDBJ whole genome shotgun (WGS) entry which is preliminary data.</text>
</comment>
<evidence type="ECO:0000313" key="2">
    <source>
        <dbReference type="EMBL" id="KAI3436023.1"/>
    </source>
</evidence>
<keyword evidence="3" id="KW-1185">Reference proteome</keyword>
<organism evidence="2 3">
    <name type="scientific">Chlorella vulgaris</name>
    <name type="common">Green alga</name>
    <dbReference type="NCBI Taxonomy" id="3077"/>
    <lineage>
        <taxon>Eukaryota</taxon>
        <taxon>Viridiplantae</taxon>
        <taxon>Chlorophyta</taxon>
        <taxon>core chlorophytes</taxon>
        <taxon>Trebouxiophyceae</taxon>
        <taxon>Chlorellales</taxon>
        <taxon>Chlorellaceae</taxon>
        <taxon>Chlorella clade</taxon>
        <taxon>Chlorella</taxon>
    </lineage>
</organism>